<evidence type="ECO:0000313" key="7">
    <source>
        <dbReference type="Proteomes" id="UP000620591"/>
    </source>
</evidence>
<proteinExistence type="inferred from homology"/>
<comment type="similarity">
    <text evidence="1">Belongs to the short-chain dehydrogenases/reductases (SDR) family.</text>
</comment>
<comment type="caution">
    <text evidence="6">The sequence shown here is derived from an EMBL/GenBank/DDBJ whole genome shotgun (WGS) entry which is preliminary data.</text>
</comment>
<dbReference type="InterPro" id="IPR002347">
    <property type="entry name" value="SDR_fam"/>
</dbReference>
<dbReference type="Pfam" id="PF13561">
    <property type="entry name" value="adh_short_C2"/>
    <property type="match status" value="1"/>
</dbReference>
<dbReference type="PANTHER" id="PTHR43180">
    <property type="entry name" value="3-OXOACYL-(ACYL-CARRIER-PROTEIN) REDUCTASE (AFU_ORTHOLOGUE AFUA_6G11210)"/>
    <property type="match status" value="1"/>
</dbReference>
<evidence type="ECO:0000256" key="3">
    <source>
        <dbReference type="ARBA" id="ARBA00023027"/>
    </source>
</evidence>
<keyword evidence="3" id="KW-0520">NAD</keyword>
<evidence type="ECO:0000256" key="5">
    <source>
        <dbReference type="ARBA" id="ARBA00023221"/>
    </source>
</evidence>
<dbReference type="GO" id="GO:0008202">
    <property type="term" value="P:steroid metabolic process"/>
    <property type="evidence" value="ECO:0007669"/>
    <property type="project" value="UniProtKB-KW"/>
</dbReference>
<keyword evidence="4" id="KW-0443">Lipid metabolism</keyword>
<gene>
    <name evidence="6" type="ORF">IBG24_09240</name>
</gene>
<dbReference type="Proteomes" id="UP000620591">
    <property type="component" value="Unassembled WGS sequence"/>
</dbReference>
<dbReference type="AlphaFoldDB" id="A0A8I0EW92"/>
<keyword evidence="5" id="KW-0753">Steroid metabolism</keyword>
<reference evidence="6" key="1">
    <citation type="submission" date="2020-09" db="EMBL/GenBank/DDBJ databases">
        <title>Novel species in genus Aeromicrobium.</title>
        <authorList>
            <person name="Zhang G."/>
        </authorList>
    </citation>
    <scope>NUCLEOTIDE SEQUENCE</scope>
    <source>
        <strain evidence="6">Zg-636</strain>
    </source>
</reference>
<dbReference type="InterPro" id="IPR036291">
    <property type="entry name" value="NAD(P)-bd_dom_sf"/>
</dbReference>
<name>A0A8I0EW92_9ACTN</name>
<evidence type="ECO:0000256" key="4">
    <source>
        <dbReference type="ARBA" id="ARBA00023098"/>
    </source>
</evidence>
<accession>A0A8I0EW92</accession>
<dbReference type="PRINTS" id="PR00080">
    <property type="entry name" value="SDRFAMILY"/>
</dbReference>
<dbReference type="PRINTS" id="PR00081">
    <property type="entry name" value="GDHRDH"/>
</dbReference>
<dbReference type="PROSITE" id="PS00061">
    <property type="entry name" value="ADH_SHORT"/>
    <property type="match status" value="1"/>
</dbReference>
<protein>
    <submittedName>
        <fullName evidence="6">SDR family oxidoreductase</fullName>
    </submittedName>
</protein>
<dbReference type="EMBL" id="JACTVM010000002">
    <property type="protein sequence ID" value="MBC9226498.1"/>
    <property type="molecule type" value="Genomic_DNA"/>
</dbReference>
<dbReference type="InterPro" id="IPR020904">
    <property type="entry name" value="Sc_DH/Rdtase_CS"/>
</dbReference>
<dbReference type="GO" id="GO:0016491">
    <property type="term" value="F:oxidoreductase activity"/>
    <property type="evidence" value="ECO:0007669"/>
    <property type="project" value="UniProtKB-KW"/>
</dbReference>
<evidence type="ECO:0000256" key="1">
    <source>
        <dbReference type="ARBA" id="ARBA00006484"/>
    </source>
</evidence>
<evidence type="ECO:0000256" key="2">
    <source>
        <dbReference type="ARBA" id="ARBA00023002"/>
    </source>
</evidence>
<sequence>MTMGLLEGKVAIVTGAAAGIGLATVELFVRHGARVVMGDIDDENGKAAADRIGGAVRFVHADVCAEQDMRNLVSTAVDEFGRLDVMFNNAAAVGARDRIANISVNDFSRVHELVTVSVLLGHQVAMEQFRSQGSGGTIVSTASIASLQGGWGAPAYTVAKHAVVGLVRQAAAEFGAEDVRCNAIAPGPVLTKIQSRSYGVPLERAEEFNGYLDREVGVGQPLGRLGRADDVAGVALFLASDLSAFVNGVVIPVDGGLTAVGQGAYVSSVEAATKRFLGGI</sequence>
<dbReference type="PANTHER" id="PTHR43180:SF28">
    <property type="entry name" value="NAD(P)-BINDING ROSSMANN-FOLD SUPERFAMILY PROTEIN"/>
    <property type="match status" value="1"/>
</dbReference>
<dbReference type="SUPFAM" id="SSF51735">
    <property type="entry name" value="NAD(P)-binding Rossmann-fold domains"/>
    <property type="match status" value="1"/>
</dbReference>
<dbReference type="FunFam" id="3.40.50.720:FF:000084">
    <property type="entry name" value="Short-chain dehydrogenase reductase"/>
    <property type="match status" value="1"/>
</dbReference>
<dbReference type="Gene3D" id="3.40.50.720">
    <property type="entry name" value="NAD(P)-binding Rossmann-like Domain"/>
    <property type="match status" value="1"/>
</dbReference>
<evidence type="ECO:0000313" key="6">
    <source>
        <dbReference type="EMBL" id="MBC9226498.1"/>
    </source>
</evidence>
<keyword evidence="2" id="KW-0560">Oxidoreductase</keyword>
<organism evidence="6 7">
    <name type="scientific">Aeromicrobium senzhongii</name>
    <dbReference type="NCBI Taxonomy" id="2663859"/>
    <lineage>
        <taxon>Bacteria</taxon>
        <taxon>Bacillati</taxon>
        <taxon>Actinomycetota</taxon>
        <taxon>Actinomycetes</taxon>
        <taxon>Propionibacteriales</taxon>
        <taxon>Nocardioidaceae</taxon>
        <taxon>Aeromicrobium</taxon>
    </lineage>
</organism>